<dbReference type="SUPFAM" id="SSF46785">
    <property type="entry name" value="Winged helix' DNA-binding domain"/>
    <property type="match status" value="1"/>
</dbReference>
<dbReference type="EMBL" id="SOAU01000001">
    <property type="protein sequence ID" value="TDT14959.1"/>
    <property type="molecule type" value="Genomic_DNA"/>
</dbReference>
<feature type="domain" description="HTH lysR-type" evidence="5">
    <location>
        <begin position="10"/>
        <end position="67"/>
    </location>
</feature>
<gene>
    <name evidence="6" type="ORF">BDK89_0518</name>
</gene>
<keyword evidence="4" id="KW-0804">Transcription</keyword>
<dbReference type="InterPro" id="IPR036388">
    <property type="entry name" value="WH-like_DNA-bd_sf"/>
</dbReference>
<evidence type="ECO:0000256" key="3">
    <source>
        <dbReference type="ARBA" id="ARBA00023125"/>
    </source>
</evidence>
<accession>A0A4R7HWW4</accession>
<keyword evidence="7" id="KW-1185">Reference proteome</keyword>
<dbReference type="InterPro" id="IPR036390">
    <property type="entry name" value="WH_DNA-bd_sf"/>
</dbReference>
<evidence type="ECO:0000256" key="1">
    <source>
        <dbReference type="ARBA" id="ARBA00009437"/>
    </source>
</evidence>
<dbReference type="InterPro" id="IPR005119">
    <property type="entry name" value="LysR_subst-bd"/>
</dbReference>
<protein>
    <submittedName>
        <fullName evidence="6">DNA-binding transcriptional LysR family regulator</fullName>
    </submittedName>
</protein>
<sequence length="307" mass="32293">MASPTIVDGIDISAIRLFLSVIELGSVSKAAERHVLAQPSATAKLQKLERQLGVAILERSPTGSKPTAAGIGLAPACAEVLTTASELVERADALRNEATRLAVATTRHVAEHRLPGWIIAAGLHDIRLDLVETNTLGVAQEVRNRGVAIGFIEGPHPPIGLSSEVVATEELVPVVGSSHPWSNRRRAVTPADLMKTTMVLPRPGSGTRDVVEAALHDEPRTAESNHFEVSTGSAARLAAINGAGIAFLPASRVEDDLAAGRLHLIEVKDTTIIQPVRAIWRGARPSIKAAARLLDAVLAARAPALLG</sequence>
<organism evidence="6 7">
    <name type="scientific">Ilumatobacter fluminis</name>
    <dbReference type="NCBI Taxonomy" id="467091"/>
    <lineage>
        <taxon>Bacteria</taxon>
        <taxon>Bacillati</taxon>
        <taxon>Actinomycetota</taxon>
        <taxon>Acidimicrobiia</taxon>
        <taxon>Acidimicrobiales</taxon>
        <taxon>Ilumatobacteraceae</taxon>
        <taxon>Ilumatobacter</taxon>
    </lineage>
</organism>
<dbReference type="SUPFAM" id="SSF53850">
    <property type="entry name" value="Periplasmic binding protein-like II"/>
    <property type="match status" value="1"/>
</dbReference>
<evidence type="ECO:0000259" key="5">
    <source>
        <dbReference type="PROSITE" id="PS50931"/>
    </source>
</evidence>
<keyword evidence="3 6" id="KW-0238">DNA-binding</keyword>
<comment type="similarity">
    <text evidence="1">Belongs to the LysR transcriptional regulatory family.</text>
</comment>
<dbReference type="Pfam" id="PF03466">
    <property type="entry name" value="LysR_substrate"/>
    <property type="match status" value="1"/>
</dbReference>
<keyword evidence="2" id="KW-0805">Transcription regulation</keyword>
<dbReference type="InterPro" id="IPR000847">
    <property type="entry name" value="LysR_HTH_N"/>
</dbReference>
<dbReference type="PANTHER" id="PTHR30126">
    <property type="entry name" value="HTH-TYPE TRANSCRIPTIONAL REGULATOR"/>
    <property type="match status" value="1"/>
</dbReference>
<dbReference type="Proteomes" id="UP000294558">
    <property type="component" value="Unassembled WGS sequence"/>
</dbReference>
<dbReference type="RefSeq" id="WP_133867459.1">
    <property type="nucleotide sequence ID" value="NZ_JAVJPS010000037.1"/>
</dbReference>
<dbReference type="GO" id="GO:0003700">
    <property type="term" value="F:DNA-binding transcription factor activity"/>
    <property type="evidence" value="ECO:0007669"/>
    <property type="project" value="InterPro"/>
</dbReference>
<proteinExistence type="inferred from homology"/>
<dbReference type="Gene3D" id="3.40.190.10">
    <property type="entry name" value="Periplasmic binding protein-like II"/>
    <property type="match status" value="2"/>
</dbReference>
<evidence type="ECO:0000313" key="7">
    <source>
        <dbReference type="Proteomes" id="UP000294558"/>
    </source>
</evidence>
<dbReference type="AlphaFoldDB" id="A0A4R7HWW4"/>
<dbReference type="GO" id="GO:0000976">
    <property type="term" value="F:transcription cis-regulatory region binding"/>
    <property type="evidence" value="ECO:0007669"/>
    <property type="project" value="TreeGrafter"/>
</dbReference>
<dbReference type="Gene3D" id="1.10.10.10">
    <property type="entry name" value="Winged helix-like DNA-binding domain superfamily/Winged helix DNA-binding domain"/>
    <property type="match status" value="1"/>
</dbReference>
<evidence type="ECO:0000256" key="2">
    <source>
        <dbReference type="ARBA" id="ARBA00023015"/>
    </source>
</evidence>
<name>A0A4R7HWW4_9ACTN</name>
<comment type="caution">
    <text evidence="6">The sequence shown here is derived from an EMBL/GenBank/DDBJ whole genome shotgun (WGS) entry which is preliminary data.</text>
</comment>
<dbReference type="PROSITE" id="PS50931">
    <property type="entry name" value="HTH_LYSR"/>
    <property type="match status" value="1"/>
</dbReference>
<dbReference type="PANTHER" id="PTHR30126:SF39">
    <property type="entry name" value="HTH-TYPE TRANSCRIPTIONAL REGULATOR CYSL"/>
    <property type="match status" value="1"/>
</dbReference>
<evidence type="ECO:0000313" key="6">
    <source>
        <dbReference type="EMBL" id="TDT14959.1"/>
    </source>
</evidence>
<evidence type="ECO:0000256" key="4">
    <source>
        <dbReference type="ARBA" id="ARBA00023163"/>
    </source>
</evidence>
<dbReference type="Pfam" id="PF00126">
    <property type="entry name" value="HTH_1"/>
    <property type="match status" value="1"/>
</dbReference>
<reference evidence="6 7" key="1">
    <citation type="submission" date="2019-03" db="EMBL/GenBank/DDBJ databases">
        <title>Sequencing the genomes of 1000 actinobacteria strains.</title>
        <authorList>
            <person name="Klenk H.-P."/>
        </authorList>
    </citation>
    <scope>NUCLEOTIDE SEQUENCE [LARGE SCALE GENOMIC DNA]</scope>
    <source>
        <strain evidence="6 7">DSM 18936</strain>
    </source>
</reference>
<dbReference type="OrthoDB" id="9808620at2"/>